<keyword evidence="8" id="KW-1185">Reference proteome</keyword>
<dbReference type="PANTHER" id="PTHR30086:SF20">
    <property type="entry name" value="ARGININE EXPORTER PROTEIN ARGO-RELATED"/>
    <property type="match status" value="1"/>
</dbReference>
<keyword evidence="3 6" id="KW-0812">Transmembrane</keyword>
<evidence type="ECO:0000256" key="5">
    <source>
        <dbReference type="ARBA" id="ARBA00023136"/>
    </source>
</evidence>
<keyword evidence="2" id="KW-1003">Cell membrane</keyword>
<sequence length="213" mass="23174">MDIVNLLTFVFVATLLVISPGPNGVLVAKTVPTSGRKAGFANVWGFVAAFYVHGTLSIFGISILLVQSAQAFFIFKLLGAGYLCWIGIKSLLAVWSNKQKTALLSSKKKQNIISTRGAFVEGFLTNMLNPKVSMFYLAAFPQFLSIGESAYQVYFLVSAHAFINLVWFSAMVFLLARLKDLTSSASFTKWLKSVTGVVFIGFGAKLAFLNAAE</sequence>
<gene>
    <name evidence="7" type="ORF">F5I99_18775</name>
</gene>
<evidence type="ECO:0000256" key="4">
    <source>
        <dbReference type="ARBA" id="ARBA00022989"/>
    </source>
</evidence>
<dbReference type="GO" id="GO:0005886">
    <property type="term" value="C:plasma membrane"/>
    <property type="evidence" value="ECO:0007669"/>
    <property type="project" value="UniProtKB-SubCell"/>
</dbReference>
<evidence type="ECO:0000256" key="6">
    <source>
        <dbReference type="SAM" id="Phobius"/>
    </source>
</evidence>
<dbReference type="RefSeq" id="WP_151058713.1">
    <property type="nucleotide sequence ID" value="NZ_CP044222.1"/>
</dbReference>
<evidence type="ECO:0000256" key="1">
    <source>
        <dbReference type="ARBA" id="ARBA00004651"/>
    </source>
</evidence>
<evidence type="ECO:0000256" key="3">
    <source>
        <dbReference type="ARBA" id="ARBA00022692"/>
    </source>
</evidence>
<keyword evidence="5 6" id="KW-0472">Membrane</keyword>
<keyword evidence="4 6" id="KW-1133">Transmembrane helix</keyword>
<reference evidence="7 8" key="1">
    <citation type="submission" date="2019-09" db="EMBL/GenBank/DDBJ databases">
        <title>Nitrincola iocasae sp. nov., a bacterium isolated from the sediment collected at a cold seep field in South China Sea.</title>
        <authorList>
            <person name="Zhang H."/>
            <person name="Wang H."/>
            <person name="Li C."/>
        </authorList>
    </citation>
    <scope>NUCLEOTIDE SEQUENCE [LARGE SCALE GENOMIC DNA]</scope>
    <source>
        <strain evidence="7 8">KXZD1103</strain>
    </source>
</reference>
<dbReference type="KEGG" id="nik:F5I99_18775"/>
<evidence type="ECO:0000256" key="2">
    <source>
        <dbReference type="ARBA" id="ARBA00022475"/>
    </source>
</evidence>
<organism evidence="7 8">
    <name type="scientific">Nitrincola iocasae</name>
    <dbReference type="NCBI Taxonomy" id="2614693"/>
    <lineage>
        <taxon>Bacteria</taxon>
        <taxon>Pseudomonadati</taxon>
        <taxon>Pseudomonadota</taxon>
        <taxon>Gammaproteobacteria</taxon>
        <taxon>Oceanospirillales</taxon>
        <taxon>Oceanospirillaceae</taxon>
        <taxon>Nitrincola</taxon>
    </lineage>
</organism>
<dbReference type="PIRSF" id="PIRSF006324">
    <property type="entry name" value="LeuE"/>
    <property type="match status" value="1"/>
</dbReference>
<comment type="subcellular location">
    <subcellularLocation>
        <location evidence="1">Cell membrane</location>
        <topology evidence="1">Multi-pass membrane protein</topology>
    </subcellularLocation>
</comment>
<feature type="transmembrane region" description="Helical" evidence="6">
    <location>
        <begin position="43"/>
        <end position="66"/>
    </location>
</feature>
<accession>A0A5J6LIF8</accession>
<dbReference type="AlphaFoldDB" id="A0A5J6LIF8"/>
<proteinExistence type="predicted"/>
<feature type="transmembrane region" description="Helical" evidence="6">
    <location>
        <begin position="153"/>
        <end position="178"/>
    </location>
</feature>
<dbReference type="PANTHER" id="PTHR30086">
    <property type="entry name" value="ARGININE EXPORTER PROTEIN ARGO"/>
    <property type="match status" value="1"/>
</dbReference>
<evidence type="ECO:0000313" key="7">
    <source>
        <dbReference type="EMBL" id="QEW08364.1"/>
    </source>
</evidence>
<feature type="transmembrane region" description="Helical" evidence="6">
    <location>
        <begin position="190"/>
        <end position="212"/>
    </location>
</feature>
<dbReference type="EMBL" id="CP044222">
    <property type="protein sequence ID" value="QEW08364.1"/>
    <property type="molecule type" value="Genomic_DNA"/>
</dbReference>
<dbReference type="Proteomes" id="UP000325606">
    <property type="component" value="Chromosome"/>
</dbReference>
<dbReference type="Pfam" id="PF01810">
    <property type="entry name" value="LysE"/>
    <property type="match status" value="1"/>
</dbReference>
<protein>
    <submittedName>
        <fullName evidence="7">LysE family translocator</fullName>
    </submittedName>
</protein>
<dbReference type="InterPro" id="IPR001123">
    <property type="entry name" value="LeuE-type"/>
</dbReference>
<name>A0A5J6LIF8_9GAMM</name>
<dbReference type="GO" id="GO:0015171">
    <property type="term" value="F:amino acid transmembrane transporter activity"/>
    <property type="evidence" value="ECO:0007669"/>
    <property type="project" value="TreeGrafter"/>
</dbReference>
<feature type="transmembrane region" description="Helical" evidence="6">
    <location>
        <begin position="73"/>
        <end position="95"/>
    </location>
</feature>
<evidence type="ECO:0000313" key="8">
    <source>
        <dbReference type="Proteomes" id="UP000325606"/>
    </source>
</evidence>